<dbReference type="InterPro" id="IPR011008">
    <property type="entry name" value="Dimeric_a/b-barrel"/>
</dbReference>
<organism evidence="3 4">
    <name type="scientific">Phlebiopsis gigantea (strain 11061_1 CR5-6)</name>
    <name type="common">White-rot fungus</name>
    <name type="synonym">Peniophora gigantea</name>
    <dbReference type="NCBI Taxonomy" id="745531"/>
    <lineage>
        <taxon>Eukaryota</taxon>
        <taxon>Fungi</taxon>
        <taxon>Dikarya</taxon>
        <taxon>Basidiomycota</taxon>
        <taxon>Agaricomycotina</taxon>
        <taxon>Agaricomycetes</taxon>
        <taxon>Polyporales</taxon>
        <taxon>Phanerochaetaceae</taxon>
        <taxon>Phlebiopsis</taxon>
    </lineage>
</organism>
<dbReference type="OrthoDB" id="3183782at2759"/>
<dbReference type="Proteomes" id="UP000053257">
    <property type="component" value="Unassembled WGS sequence"/>
</dbReference>
<comment type="similarity">
    <text evidence="1">Belongs to the tpcK family.</text>
</comment>
<protein>
    <recommendedName>
        <fullName evidence="2">EthD domain-containing protein</fullName>
    </recommendedName>
</protein>
<feature type="domain" description="EthD" evidence="2">
    <location>
        <begin position="29"/>
        <end position="123"/>
    </location>
</feature>
<dbReference type="GO" id="GO:0016491">
    <property type="term" value="F:oxidoreductase activity"/>
    <property type="evidence" value="ECO:0007669"/>
    <property type="project" value="InterPro"/>
</dbReference>
<dbReference type="SUPFAM" id="SSF54909">
    <property type="entry name" value="Dimeric alpha+beta barrel"/>
    <property type="match status" value="1"/>
</dbReference>
<evidence type="ECO:0000313" key="3">
    <source>
        <dbReference type="EMBL" id="KIP01961.1"/>
    </source>
</evidence>
<dbReference type="InterPro" id="IPR009799">
    <property type="entry name" value="EthD_dom"/>
</dbReference>
<reference evidence="3 4" key="1">
    <citation type="journal article" date="2014" name="PLoS Genet.">
        <title>Analysis of the Phlebiopsis gigantea genome, transcriptome and secretome provides insight into its pioneer colonization strategies of wood.</title>
        <authorList>
            <person name="Hori C."/>
            <person name="Ishida T."/>
            <person name="Igarashi K."/>
            <person name="Samejima M."/>
            <person name="Suzuki H."/>
            <person name="Master E."/>
            <person name="Ferreira P."/>
            <person name="Ruiz-Duenas F.J."/>
            <person name="Held B."/>
            <person name="Canessa P."/>
            <person name="Larrondo L.F."/>
            <person name="Schmoll M."/>
            <person name="Druzhinina I.S."/>
            <person name="Kubicek C.P."/>
            <person name="Gaskell J.A."/>
            <person name="Kersten P."/>
            <person name="St John F."/>
            <person name="Glasner J."/>
            <person name="Sabat G."/>
            <person name="Splinter BonDurant S."/>
            <person name="Syed K."/>
            <person name="Yadav J."/>
            <person name="Mgbeahuruike A.C."/>
            <person name="Kovalchuk A."/>
            <person name="Asiegbu F.O."/>
            <person name="Lackner G."/>
            <person name="Hoffmeister D."/>
            <person name="Rencoret J."/>
            <person name="Gutierrez A."/>
            <person name="Sun H."/>
            <person name="Lindquist E."/>
            <person name="Barry K."/>
            <person name="Riley R."/>
            <person name="Grigoriev I.V."/>
            <person name="Henrissat B."/>
            <person name="Kues U."/>
            <person name="Berka R.M."/>
            <person name="Martinez A.T."/>
            <person name="Covert S.F."/>
            <person name="Blanchette R.A."/>
            <person name="Cullen D."/>
        </authorList>
    </citation>
    <scope>NUCLEOTIDE SEQUENCE [LARGE SCALE GENOMIC DNA]</scope>
    <source>
        <strain evidence="3 4">11061_1 CR5-6</strain>
    </source>
</reference>
<proteinExistence type="inferred from homology"/>
<name>A0A0C3RQC3_PHLG1</name>
<evidence type="ECO:0000259" key="2">
    <source>
        <dbReference type="Pfam" id="PF07110"/>
    </source>
</evidence>
<dbReference type="Pfam" id="PF07110">
    <property type="entry name" value="EthD"/>
    <property type="match status" value="1"/>
</dbReference>
<gene>
    <name evidence="3" type="ORF">PHLGIDRAFT_130998</name>
</gene>
<dbReference type="STRING" id="745531.A0A0C3RQC3"/>
<dbReference type="HOGENOM" id="CLU_115019_3_1_1"/>
<sequence length="148" mass="16664">MASRLASVYRAALQPNRVRLAAIFHPAAGVSPQQFSHYWLNEHGKIFISLNVVRNNLTKYEQFHFDTPLTGDVAVAMGSSSATASFYGMAVFEAESYDKIFQVFADPEYQRVVFPDEQKLLDRGRSQLFAGQVATVWEKARASEVERV</sequence>
<evidence type="ECO:0000256" key="1">
    <source>
        <dbReference type="ARBA" id="ARBA00005986"/>
    </source>
</evidence>
<evidence type="ECO:0000313" key="4">
    <source>
        <dbReference type="Proteomes" id="UP000053257"/>
    </source>
</evidence>
<dbReference type="EMBL" id="KN840718">
    <property type="protein sequence ID" value="KIP01961.1"/>
    <property type="molecule type" value="Genomic_DNA"/>
</dbReference>
<dbReference type="AlphaFoldDB" id="A0A0C3RQC3"/>
<dbReference type="Gene3D" id="3.30.70.100">
    <property type="match status" value="1"/>
</dbReference>
<keyword evidence="4" id="KW-1185">Reference proteome</keyword>
<accession>A0A0C3RQC3</accession>